<comment type="caution">
    <text evidence="9">The sequence shown here is derived from an EMBL/GenBank/DDBJ whole genome shotgun (WGS) entry which is preliminary data.</text>
</comment>
<keyword evidence="3" id="KW-1003">Cell membrane</keyword>
<protein>
    <submittedName>
        <fullName evidence="9">L-arabinose transport system permease protein AraQ</fullName>
    </submittedName>
</protein>
<dbReference type="InterPro" id="IPR000515">
    <property type="entry name" value="MetI-like"/>
</dbReference>
<dbReference type="GO" id="GO:0005886">
    <property type="term" value="C:plasma membrane"/>
    <property type="evidence" value="ECO:0007669"/>
    <property type="project" value="UniProtKB-SubCell"/>
</dbReference>
<dbReference type="SUPFAM" id="SSF161098">
    <property type="entry name" value="MetI-like"/>
    <property type="match status" value="1"/>
</dbReference>
<feature type="transmembrane region" description="Helical" evidence="7">
    <location>
        <begin position="30"/>
        <end position="55"/>
    </location>
</feature>
<keyword evidence="4 7" id="KW-0812">Transmembrane</keyword>
<dbReference type="OrthoDB" id="9771544at2"/>
<gene>
    <name evidence="9" type="primary">araQ_4</name>
    <name evidence="9" type="ORF">CAFE_11090</name>
</gene>
<dbReference type="AlphaFoldDB" id="A0A6N8HX54"/>
<dbReference type="Pfam" id="PF00528">
    <property type="entry name" value="BPD_transp_1"/>
    <property type="match status" value="1"/>
</dbReference>
<evidence type="ECO:0000313" key="10">
    <source>
        <dbReference type="Proteomes" id="UP000469440"/>
    </source>
</evidence>
<proteinExistence type="inferred from homology"/>
<evidence type="ECO:0000259" key="8">
    <source>
        <dbReference type="PROSITE" id="PS50928"/>
    </source>
</evidence>
<feature type="transmembrane region" description="Helical" evidence="7">
    <location>
        <begin position="127"/>
        <end position="147"/>
    </location>
</feature>
<feature type="transmembrane region" description="Helical" evidence="7">
    <location>
        <begin position="280"/>
        <end position="297"/>
    </location>
</feature>
<evidence type="ECO:0000256" key="4">
    <source>
        <dbReference type="ARBA" id="ARBA00022692"/>
    </source>
</evidence>
<dbReference type="InterPro" id="IPR035906">
    <property type="entry name" value="MetI-like_sf"/>
</dbReference>
<dbReference type="RefSeq" id="WP_156990042.1">
    <property type="nucleotide sequence ID" value="NZ_VWXL01000027.1"/>
</dbReference>
<evidence type="ECO:0000256" key="6">
    <source>
        <dbReference type="ARBA" id="ARBA00023136"/>
    </source>
</evidence>
<comment type="subcellular location">
    <subcellularLocation>
        <location evidence="1 7">Cell membrane</location>
        <topology evidence="1 7">Multi-pass membrane protein</topology>
    </subcellularLocation>
</comment>
<name>A0A6N8HX54_9FIRM</name>
<evidence type="ECO:0000256" key="1">
    <source>
        <dbReference type="ARBA" id="ARBA00004651"/>
    </source>
</evidence>
<feature type="transmembrane region" description="Helical" evidence="7">
    <location>
        <begin position="159"/>
        <end position="179"/>
    </location>
</feature>
<evidence type="ECO:0000256" key="5">
    <source>
        <dbReference type="ARBA" id="ARBA00022989"/>
    </source>
</evidence>
<feature type="transmembrane region" description="Helical" evidence="7">
    <location>
        <begin position="200"/>
        <end position="227"/>
    </location>
</feature>
<dbReference type="PROSITE" id="PS50928">
    <property type="entry name" value="ABC_TM1"/>
    <property type="match status" value="1"/>
</dbReference>
<dbReference type="Gene3D" id="1.10.3720.10">
    <property type="entry name" value="MetI-like"/>
    <property type="match status" value="1"/>
</dbReference>
<dbReference type="GO" id="GO:0055085">
    <property type="term" value="P:transmembrane transport"/>
    <property type="evidence" value="ECO:0007669"/>
    <property type="project" value="InterPro"/>
</dbReference>
<reference evidence="9 10" key="1">
    <citation type="submission" date="2019-09" db="EMBL/GenBank/DDBJ databases">
        <title>Genome sequence of Clostridium sp. EA1.</title>
        <authorList>
            <person name="Poehlein A."/>
            <person name="Bengelsdorf F.R."/>
            <person name="Daniel R."/>
        </authorList>
    </citation>
    <scope>NUCLEOTIDE SEQUENCE [LARGE SCALE GENOMIC DNA]</scope>
    <source>
        <strain evidence="9 10">EA1</strain>
    </source>
</reference>
<keyword evidence="6 7" id="KW-0472">Membrane</keyword>
<evidence type="ECO:0000256" key="7">
    <source>
        <dbReference type="RuleBase" id="RU363032"/>
    </source>
</evidence>
<dbReference type="PANTHER" id="PTHR43744">
    <property type="entry name" value="ABC TRANSPORTER PERMEASE PROTEIN MG189-RELATED-RELATED"/>
    <property type="match status" value="1"/>
</dbReference>
<dbReference type="CDD" id="cd06261">
    <property type="entry name" value="TM_PBP2"/>
    <property type="match status" value="1"/>
</dbReference>
<dbReference type="PANTHER" id="PTHR43744:SF9">
    <property type="entry name" value="POLYGALACTURONAN_RHAMNOGALACTURONAN TRANSPORT SYSTEM PERMEASE PROTEIN YTCP"/>
    <property type="match status" value="1"/>
</dbReference>
<keyword evidence="5 7" id="KW-1133">Transmembrane helix</keyword>
<evidence type="ECO:0000256" key="3">
    <source>
        <dbReference type="ARBA" id="ARBA00022475"/>
    </source>
</evidence>
<feature type="domain" description="ABC transmembrane type-1" evidence="8">
    <location>
        <begin position="92"/>
        <end position="297"/>
    </location>
</feature>
<keyword evidence="10" id="KW-1185">Reference proteome</keyword>
<keyword evidence="2 7" id="KW-0813">Transport</keyword>
<evidence type="ECO:0000313" key="9">
    <source>
        <dbReference type="EMBL" id="MVB10421.1"/>
    </source>
</evidence>
<organism evidence="9 10">
    <name type="scientific">Caproicibacter fermentans</name>
    <dbReference type="NCBI Taxonomy" id="2576756"/>
    <lineage>
        <taxon>Bacteria</taxon>
        <taxon>Bacillati</taxon>
        <taxon>Bacillota</taxon>
        <taxon>Clostridia</taxon>
        <taxon>Eubacteriales</taxon>
        <taxon>Acutalibacteraceae</taxon>
        <taxon>Caproicibacter</taxon>
    </lineage>
</organism>
<feature type="transmembrane region" description="Helical" evidence="7">
    <location>
        <begin position="92"/>
        <end position="115"/>
    </location>
</feature>
<accession>A0A6N8HX54</accession>
<dbReference type="Proteomes" id="UP000469440">
    <property type="component" value="Unassembled WGS sequence"/>
</dbReference>
<comment type="similarity">
    <text evidence="7">Belongs to the binding-protein-dependent transport system permease family.</text>
</comment>
<dbReference type="EMBL" id="VWXL01000027">
    <property type="protein sequence ID" value="MVB10421.1"/>
    <property type="molecule type" value="Genomic_DNA"/>
</dbReference>
<evidence type="ECO:0000256" key="2">
    <source>
        <dbReference type="ARBA" id="ARBA00022448"/>
    </source>
</evidence>
<sequence>MVNAINKKHLNVLAKSKNFEFNKVTARSNFTINLIFVLICILFLAPLILVVMVSFSSKESLDTYGYQFWPAAFDLKAYQYIFKYSYDLIHSYWNSIIVTSIGSITATSIIALYAYPLSRSNFQHRNGFAFFAFFTTIFGGGLVPWVFVYAQLLKINNSLLILIIPYLVNAWWIIIMRTFMKQSVPEDLVEAARIDGAGEFRIFFSVALPLCKAGLATIFLFCLVKFWNDYYLSLIFINDHHLYTIQYYLYSMLDNINYVLTSPNVPAEARRNLPSEGARMALAVIAVGPVVFSYPFFRKFFVKGIIVGAVKG</sequence>